<evidence type="ECO:0000256" key="2">
    <source>
        <dbReference type="SAM" id="Phobius"/>
    </source>
</evidence>
<sequence length="162" mass="18397">MKLILVDQRHASTKTIVFNRWLKGLISVCLLGAPVTLGYIGYQLASFQNARLFTEETAQNWDPQIKLQIEELAELKEDSERQLEALTLRLAMLQAKLVRLDRVGQQITTIAKLDDDEFDFSRSARVALVESTGIPTGPHVHFGFYKNGRVVDPATYIHRTTR</sequence>
<protein>
    <recommendedName>
        <fullName evidence="4">Peptidase M23 domain-containing protein</fullName>
    </recommendedName>
</protein>
<feature type="coiled-coil region" evidence="1">
    <location>
        <begin position="65"/>
        <end position="103"/>
    </location>
</feature>
<keyword evidence="2" id="KW-0472">Membrane</keyword>
<dbReference type="Gene3D" id="2.70.70.10">
    <property type="entry name" value="Glucose Permease (Domain IIA)"/>
    <property type="match status" value="1"/>
</dbReference>
<organism evidence="3">
    <name type="scientific">marine metagenome</name>
    <dbReference type="NCBI Taxonomy" id="408172"/>
    <lineage>
        <taxon>unclassified sequences</taxon>
        <taxon>metagenomes</taxon>
        <taxon>ecological metagenomes</taxon>
    </lineage>
</organism>
<keyword evidence="1" id="KW-0175">Coiled coil</keyword>
<accession>A0A381PTZ3</accession>
<proteinExistence type="predicted"/>
<reference evidence="3" key="1">
    <citation type="submission" date="2018-05" db="EMBL/GenBank/DDBJ databases">
        <authorList>
            <person name="Lanie J.A."/>
            <person name="Ng W.-L."/>
            <person name="Kazmierczak K.M."/>
            <person name="Andrzejewski T.M."/>
            <person name="Davidsen T.M."/>
            <person name="Wayne K.J."/>
            <person name="Tettelin H."/>
            <person name="Glass J.I."/>
            <person name="Rusch D."/>
            <person name="Podicherti R."/>
            <person name="Tsui H.-C.T."/>
            <person name="Winkler M.E."/>
        </authorList>
    </citation>
    <scope>NUCLEOTIDE SEQUENCE</scope>
</reference>
<evidence type="ECO:0008006" key="4">
    <source>
        <dbReference type="Google" id="ProtNLM"/>
    </source>
</evidence>
<dbReference type="SUPFAM" id="SSF51261">
    <property type="entry name" value="Duplicated hybrid motif"/>
    <property type="match status" value="1"/>
</dbReference>
<evidence type="ECO:0000313" key="3">
    <source>
        <dbReference type="EMBL" id="SUZ69429.1"/>
    </source>
</evidence>
<gene>
    <name evidence="3" type="ORF">METZ01_LOCUS22283</name>
</gene>
<dbReference type="InterPro" id="IPR011055">
    <property type="entry name" value="Dup_hybrid_motif"/>
</dbReference>
<dbReference type="AlphaFoldDB" id="A0A381PTZ3"/>
<keyword evidence="2" id="KW-1133">Transmembrane helix</keyword>
<dbReference type="EMBL" id="UINC01001061">
    <property type="protein sequence ID" value="SUZ69429.1"/>
    <property type="molecule type" value="Genomic_DNA"/>
</dbReference>
<feature type="transmembrane region" description="Helical" evidence="2">
    <location>
        <begin position="21"/>
        <end position="42"/>
    </location>
</feature>
<name>A0A381PTZ3_9ZZZZ</name>
<evidence type="ECO:0000256" key="1">
    <source>
        <dbReference type="SAM" id="Coils"/>
    </source>
</evidence>
<keyword evidence="2" id="KW-0812">Transmembrane</keyword>